<evidence type="ECO:0000313" key="3">
    <source>
        <dbReference type="Proteomes" id="UP000253958"/>
    </source>
</evidence>
<dbReference type="RefSeq" id="WP_013288229.1">
    <property type="nucleotide sequence ID" value="NZ_CBDRLW010000005.1"/>
</dbReference>
<keyword evidence="1" id="KW-0812">Transmembrane</keyword>
<dbReference type="OMA" id="WAQLDIY"/>
<evidence type="ECO:0000256" key="1">
    <source>
        <dbReference type="SAM" id="Phobius"/>
    </source>
</evidence>
<protein>
    <submittedName>
        <fullName evidence="2">Uncharacterized protein</fullName>
    </submittedName>
</protein>
<evidence type="ECO:0000313" key="2">
    <source>
        <dbReference type="EMBL" id="AXH88830.1"/>
    </source>
</evidence>
<sequence length="350" mass="36913">MTDLDQRIASVLREQAEGDVDIDRLTAGAVTGGRRRLRRRRAVLGGGLALVALLGGLAVVPALPGLDRPFTGPAAPAIPAEAAPPLMPAAPGAAAAPEVVGTDAGVLHFGVDTTKVRYLRWEVAQGLESAQLDVGGGRKVTVELARSSRTLRESGAEGVPFKISMFAEEAAFDGRTSSTTVDGLPIQVRQWKPAPGLYARASVWAPQDTALTVAVEALRLTEARRCGAPVRLTTVPDGARVAGCRVDVTGFPRLVTARFGIVGTSTRTMSVSYQYAAEISPRTVDGNMTIAGRPAHLYPEQGRVELLGVPKSRLLADYGWPEQGFDKLDAALVLGGVQVAPDPTRPETWD</sequence>
<accession>A0A6N3JTQ1</accession>
<keyword evidence="1" id="KW-0472">Membrane</keyword>
<organism evidence="2 3">
    <name type="scientific">Micromonospora aurantiaca</name>
    <name type="common">nom. illeg.</name>
    <dbReference type="NCBI Taxonomy" id="47850"/>
    <lineage>
        <taxon>Bacteria</taxon>
        <taxon>Bacillati</taxon>
        <taxon>Actinomycetota</taxon>
        <taxon>Actinomycetes</taxon>
        <taxon>Micromonosporales</taxon>
        <taxon>Micromonosporaceae</taxon>
        <taxon>Micromonospora</taxon>
    </lineage>
</organism>
<dbReference type="AlphaFoldDB" id="A0A6N3JTQ1"/>
<gene>
    <name evidence="2" type="ORF">DVH21_02175</name>
</gene>
<dbReference type="Proteomes" id="UP000253958">
    <property type="component" value="Chromosome"/>
</dbReference>
<feature type="transmembrane region" description="Helical" evidence="1">
    <location>
        <begin position="42"/>
        <end position="63"/>
    </location>
</feature>
<reference evidence="2 3" key="2">
    <citation type="submission" date="2018-08" db="EMBL/GenBank/DDBJ databases">
        <title>Streptomyces kandeliansis sp. nov., an endophytic bacterium isolated from mangrove plant.</title>
        <authorList>
            <person name="Wang R."/>
        </authorList>
    </citation>
    <scope>NUCLEOTIDE SEQUENCE [LARGE SCALE GENOMIC DNA]</scope>
    <source>
        <strain evidence="3">H14(2018)</strain>
    </source>
</reference>
<reference evidence="2 3" key="1">
    <citation type="submission" date="2018-07" db="EMBL/GenBank/DDBJ databases">
        <authorList>
            <person name="Ye Y."/>
        </authorList>
    </citation>
    <scope>NUCLEOTIDE SEQUENCE [LARGE SCALE GENOMIC DNA]</scope>
    <source>
        <strain evidence="3">H14(2018)</strain>
    </source>
</reference>
<proteinExistence type="predicted"/>
<dbReference type="EMBL" id="CP031263">
    <property type="protein sequence ID" value="AXH88830.1"/>
    <property type="molecule type" value="Genomic_DNA"/>
</dbReference>
<name>A0A6N3JTQ1_9ACTN</name>
<keyword evidence="1" id="KW-1133">Transmembrane helix</keyword>